<dbReference type="EMBL" id="JAPNKA010000001">
    <property type="protein sequence ID" value="MCY1075155.1"/>
    <property type="molecule type" value="Genomic_DNA"/>
</dbReference>
<dbReference type="RefSeq" id="WP_267534104.1">
    <property type="nucleotide sequence ID" value="NZ_JAPNKA010000001.1"/>
</dbReference>
<keyword evidence="3" id="KW-0949">S-adenosyl-L-methionine</keyword>
<proteinExistence type="predicted"/>
<sequence>MTSIDWRARLTERGFLGARQVPCMHGAAVLRSWGETLAAEAALRELLGRAPEDEGALRALMKLLLETGRSEECVPLRRRLHARRCRELGIPEDQWEASVSFLEAAETGASETARAADPYVAALFDQYASHFDDKLRGDLAYRGPEHVLDAVRETLGGRSGLDVLELGCGTGLAGVLLRPLARRLSGIDLSPGMLARARERGVYDALHTGEITAWLAASESRHDLIAAVDVLVYFGALETLFAHVAQRLAPGGLFAFTVEKGLGPGYQLQPTGRYVHRVDYLRACAREAGLAPLLEREAVLRTERGEPVIGHVVVLSASA</sequence>
<keyword evidence="2" id="KW-0808">Transferase</keyword>
<dbReference type="GO" id="GO:0008168">
    <property type="term" value="F:methyltransferase activity"/>
    <property type="evidence" value="ECO:0007669"/>
    <property type="project" value="UniProtKB-KW"/>
</dbReference>
<evidence type="ECO:0000256" key="2">
    <source>
        <dbReference type="ARBA" id="ARBA00022679"/>
    </source>
</evidence>
<accession>A0ABT4A0I2</accession>
<dbReference type="Pfam" id="PF13649">
    <property type="entry name" value="Methyltransf_25"/>
    <property type="match status" value="1"/>
</dbReference>
<comment type="caution">
    <text evidence="5">The sequence shown here is derived from an EMBL/GenBank/DDBJ whole genome shotgun (WGS) entry which is preliminary data.</text>
</comment>
<dbReference type="Gene3D" id="3.40.50.150">
    <property type="entry name" value="Vaccinia Virus protein VP39"/>
    <property type="match status" value="1"/>
</dbReference>
<dbReference type="SUPFAM" id="SSF53335">
    <property type="entry name" value="S-adenosyl-L-methionine-dependent methyltransferases"/>
    <property type="match status" value="1"/>
</dbReference>
<feature type="domain" description="Methyltransferase" evidence="4">
    <location>
        <begin position="163"/>
        <end position="252"/>
    </location>
</feature>
<keyword evidence="6" id="KW-1185">Reference proteome</keyword>
<gene>
    <name evidence="5" type="ORF">OV287_11690</name>
</gene>
<dbReference type="GO" id="GO:0032259">
    <property type="term" value="P:methylation"/>
    <property type="evidence" value="ECO:0007669"/>
    <property type="project" value="UniProtKB-KW"/>
</dbReference>
<evidence type="ECO:0000313" key="6">
    <source>
        <dbReference type="Proteomes" id="UP001207654"/>
    </source>
</evidence>
<organism evidence="5 6">
    <name type="scientific">Archangium lansingense</name>
    <dbReference type="NCBI Taxonomy" id="2995310"/>
    <lineage>
        <taxon>Bacteria</taxon>
        <taxon>Pseudomonadati</taxon>
        <taxon>Myxococcota</taxon>
        <taxon>Myxococcia</taxon>
        <taxon>Myxococcales</taxon>
        <taxon>Cystobacterineae</taxon>
        <taxon>Archangiaceae</taxon>
        <taxon>Archangium</taxon>
    </lineage>
</organism>
<dbReference type="InterPro" id="IPR029063">
    <property type="entry name" value="SAM-dependent_MTases_sf"/>
</dbReference>
<dbReference type="PANTHER" id="PTHR43464">
    <property type="entry name" value="METHYLTRANSFERASE"/>
    <property type="match status" value="1"/>
</dbReference>
<evidence type="ECO:0000259" key="4">
    <source>
        <dbReference type="Pfam" id="PF13649"/>
    </source>
</evidence>
<evidence type="ECO:0000256" key="3">
    <source>
        <dbReference type="ARBA" id="ARBA00022691"/>
    </source>
</evidence>
<protein>
    <submittedName>
        <fullName evidence="5">Methyltransferase domain-containing protein</fullName>
    </submittedName>
</protein>
<dbReference type="Proteomes" id="UP001207654">
    <property type="component" value="Unassembled WGS sequence"/>
</dbReference>
<name>A0ABT4A0I2_9BACT</name>
<evidence type="ECO:0000256" key="1">
    <source>
        <dbReference type="ARBA" id="ARBA00022603"/>
    </source>
</evidence>
<reference evidence="5 6" key="1">
    <citation type="submission" date="2022-11" db="EMBL/GenBank/DDBJ databases">
        <title>Minimal conservation of predation-associated metabolite biosynthetic gene clusters underscores biosynthetic potential of Myxococcota including descriptions for ten novel species: Archangium lansinium sp. nov., Myxococcus landrumus sp. nov., Nannocystis bai.</title>
        <authorList>
            <person name="Ahearne A."/>
            <person name="Stevens C."/>
            <person name="Phillips K."/>
        </authorList>
    </citation>
    <scope>NUCLEOTIDE SEQUENCE [LARGE SCALE GENOMIC DNA]</scope>
    <source>
        <strain evidence="5 6">MIWBW</strain>
    </source>
</reference>
<keyword evidence="1 5" id="KW-0489">Methyltransferase</keyword>
<dbReference type="PANTHER" id="PTHR43464:SF19">
    <property type="entry name" value="UBIQUINONE BIOSYNTHESIS O-METHYLTRANSFERASE, MITOCHONDRIAL"/>
    <property type="match status" value="1"/>
</dbReference>
<evidence type="ECO:0000313" key="5">
    <source>
        <dbReference type="EMBL" id="MCY1075155.1"/>
    </source>
</evidence>
<dbReference type="InterPro" id="IPR041698">
    <property type="entry name" value="Methyltransf_25"/>
</dbReference>
<dbReference type="CDD" id="cd02440">
    <property type="entry name" value="AdoMet_MTases"/>
    <property type="match status" value="1"/>
</dbReference>